<evidence type="ECO:0000313" key="3">
    <source>
        <dbReference type="EMBL" id="AQS35422.1"/>
    </source>
</evidence>
<comment type="similarity">
    <text evidence="1">Belongs to the transglycosylase Slt family.</text>
</comment>
<dbReference type="Pfam" id="PF01464">
    <property type="entry name" value="SLT"/>
    <property type="match status" value="1"/>
</dbReference>
<dbReference type="KEGG" id="spsw:Sps_00202"/>
<keyword evidence="4" id="KW-1185">Reference proteome</keyword>
<dbReference type="PANTHER" id="PTHR37423">
    <property type="entry name" value="SOLUBLE LYTIC MUREIN TRANSGLYCOSYLASE-RELATED"/>
    <property type="match status" value="1"/>
</dbReference>
<dbReference type="InterPro" id="IPR008258">
    <property type="entry name" value="Transglycosylase_SLT_dom_1"/>
</dbReference>
<name>A0A1S6HIS8_9GAMM</name>
<feature type="domain" description="Transglycosylase SLT" evidence="2">
    <location>
        <begin position="208"/>
        <end position="307"/>
    </location>
</feature>
<dbReference type="STRING" id="225848.Sps_00202"/>
<dbReference type="Proteomes" id="UP000189545">
    <property type="component" value="Chromosome"/>
</dbReference>
<dbReference type="CDD" id="cd00254">
    <property type="entry name" value="LT-like"/>
    <property type="match status" value="1"/>
</dbReference>
<organism evidence="3 4">
    <name type="scientific">Shewanella psychrophila</name>
    <dbReference type="NCBI Taxonomy" id="225848"/>
    <lineage>
        <taxon>Bacteria</taxon>
        <taxon>Pseudomonadati</taxon>
        <taxon>Pseudomonadota</taxon>
        <taxon>Gammaproteobacteria</taxon>
        <taxon>Alteromonadales</taxon>
        <taxon>Shewanellaceae</taxon>
        <taxon>Shewanella</taxon>
    </lineage>
</organism>
<dbReference type="SUPFAM" id="SSF53955">
    <property type="entry name" value="Lysozyme-like"/>
    <property type="match status" value="1"/>
</dbReference>
<dbReference type="AlphaFoldDB" id="A0A1S6HIS8"/>
<dbReference type="EMBL" id="CP014782">
    <property type="protein sequence ID" value="AQS35422.1"/>
    <property type="molecule type" value="Genomic_DNA"/>
</dbReference>
<evidence type="ECO:0000256" key="1">
    <source>
        <dbReference type="ARBA" id="ARBA00007734"/>
    </source>
</evidence>
<evidence type="ECO:0000313" key="4">
    <source>
        <dbReference type="Proteomes" id="UP000189545"/>
    </source>
</evidence>
<dbReference type="PANTHER" id="PTHR37423:SF2">
    <property type="entry name" value="MEMBRANE-BOUND LYTIC MUREIN TRANSGLYCOSYLASE C"/>
    <property type="match status" value="1"/>
</dbReference>
<proteinExistence type="inferred from homology"/>
<sequence length="330" mass="36832">MRRYSADSIERLLGRECFITFSRLSLIFGILLPMSQVQAGFEAELQSQKKPHYKASYSETGLVVTQKASEETRFSEVTDTELAYARSSDTGATDTQNSEEWKKNVVSTQAKSYKPHMLDNNSLVQAPSTPIPGYLLPSGTSSTDISENGEEQLKVYQYKQANGVMVFSDHAPGGSDYQVLLYDCYACRPDSELDWRRMPLFSHDYDELIGQAAKRHKLDPALIRAVIHAESAFNVFALSRTGAMGLMQLMPETAKELGVSNAFRPDQNIDGGAKYLAQMLKRFDGDIELACAAYNAGPATVTNYNGIPPYPETQAYVKRVKILLQRYRKS</sequence>
<gene>
    <name evidence="3" type="ORF">Sps_00202</name>
</gene>
<protein>
    <submittedName>
        <fullName evidence="3">Transglycosylase family protein</fullName>
    </submittedName>
</protein>
<dbReference type="RefSeq" id="WP_418346704.1">
    <property type="nucleotide sequence ID" value="NZ_CP014782.1"/>
</dbReference>
<dbReference type="Gene3D" id="1.10.530.10">
    <property type="match status" value="1"/>
</dbReference>
<evidence type="ECO:0000259" key="2">
    <source>
        <dbReference type="Pfam" id="PF01464"/>
    </source>
</evidence>
<accession>A0A1S6HIS8</accession>
<reference evidence="3 4" key="1">
    <citation type="submission" date="2016-03" db="EMBL/GenBank/DDBJ databases">
        <title>Complete genome sequence of Shewanella psychrophila WP2, a deep sea bacterium isolated from west Pacific sediment.</title>
        <authorList>
            <person name="Xu G."/>
            <person name="Jian H."/>
        </authorList>
    </citation>
    <scope>NUCLEOTIDE SEQUENCE [LARGE SCALE GENOMIC DNA]</scope>
    <source>
        <strain evidence="3 4">WP2</strain>
    </source>
</reference>
<dbReference type="InterPro" id="IPR023346">
    <property type="entry name" value="Lysozyme-like_dom_sf"/>
</dbReference>